<dbReference type="Pfam" id="PF13306">
    <property type="entry name" value="LRR_5"/>
    <property type="match status" value="1"/>
</dbReference>
<dbReference type="SUPFAM" id="SSF74650">
    <property type="entry name" value="Galactose mutarotase-like"/>
    <property type="match status" value="1"/>
</dbReference>
<dbReference type="SUPFAM" id="SSF49899">
    <property type="entry name" value="Concanavalin A-like lectins/glucanases"/>
    <property type="match status" value="1"/>
</dbReference>
<feature type="domain" description="Glycosyl hydrolase family 98 putative carbohydrate-binding module" evidence="13">
    <location>
        <begin position="1447"/>
        <end position="1592"/>
    </location>
</feature>
<dbReference type="Pfam" id="PF02929">
    <property type="entry name" value="Bgal_small_N"/>
    <property type="match status" value="1"/>
</dbReference>
<keyword evidence="7" id="KW-1015">Disulfide bond</keyword>
<dbReference type="InterPro" id="IPR014718">
    <property type="entry name" value="GH-type_carb-bd"/>
</dbReference>
<name>A0ABX2GV14_9FIRM</name>
<dbReference type="SUPFAM" id="SSF49303">
    <property type="entry name" value="beta-Galactosidase/glucuronidase domain"/>
    <property type="match status" value="2"/>
</dbReference>
<dbReference type="Pfam" id="PF07554">
    <property type="entry name" value="FIVAR"/>
    <property type="match status" value="1"/>
</dbReference>
<dbReference type="InterPro" id="IPR006101">
    <property type="entry name" value="Glyco_hydro_2"/>
</dbReference>
<dbReference type="InterPro" id="IPR011013">
    <property type="entry name" value="Gal_mutarotase_sf_dom"/>
</dbReference>
<evidence type="ECO:0000256" key="9">
    <source>
        <dbReference type="ARBA" id="ARBA00032230"/>
    </source>
</evidence>
<dbReference type="EC" id="3.2.1.23" evidence="3"/>
<evidence type="ECO:0000259" key="12">
    <source>
        <dbReference type="SMART" id="SM00635"/>
    </source>
</evidence>
<dbReference type="PANTHER" id="PTHR46323">
    <property type="entry name" value="BETA-GALACTOSIDASE"/>
    <property type="match status" value="1"/>
</dbReference>
<keyword evidence="6" id="KW-0378">Hydrolase</keyword>
<dbReference type="InterPro" id="IPR004199">
    <property type="entry name" value="B-gal_small/dom_5"/>
</dbReference>
<dbReference type="Gene3D" id="2.60.120.200">
    <property type="match status" value="1"/>
</dbReference>
<organism evidence="15 16">
    <name type="scientific">Faecalicatena fissicatena</name>
    <dbReference type="NCBI Taxonomy" id="290055"/>
    <lineage>
        <taxon>Bacteria</taxon>
        <taxon>Bacillati</taxon>
        <taxon>Bacillota</taxon>
        <taxon>Clostridia</taxon>
        <taxon>Lachnospirales</taxon>
        <taxon>Lachnospiraceae</taxon>
        <taxon>Faecalicatena</taxon>
    </lineage>
</organism>
<dbReference type="InterPro" id="IPR038637">
    <property type="entry name" value="NPCBM_sf"/>
</dbReference>
<gene>
    <name evidence="15" type="ORF">HFM93_03615</name>
</gene>
<dbReference type="Gene3D" id="3.20.20.80">
    <property type="entry name" value="Glycosidases"/>
    <property type="match status" value="1"/>
</dbReference>
<accession>A0ABX2GV14</accession>
<evidence type="ECO:0000259" key="11">
    <source>
        <dbReference type="SMART" id="SM00560"/>
    </source>
</evidence>
<dbReference type="SMART" id="SM00635">
    <property type="entry name" value="BID_2"/>
    <property type="match status" value="2"/>
</dbReference>
<evidence type="ECO:0000256" key="6">
    <source>
        <dbReference type="ARBA" id="ARBA00022801"/>
    </source>
</evidence>
<keyword evidence="16" id="KW-1185">Reference proteome</keyword>
<dbReference type="InterPro" id="IPR006103">
    <property type="entry name" value="Glyco_hydro_2_cat"/>
</dbReference>
<dbReference type="InterPro" id="IPR023232">
    <property type="entry name" value="Glyco_hydro_2_AS"/>
</dbReference>
<dbReference type="Gene3D" id="2.60.40.10">
    <property type="entry name" value="Immunoglobulins"/>
    <property type="match status" value="2"/>
</dbReference>
<dbReference type="Gene3D" id="2.60.40.1080">
    <property type="match status" value="2"/>
</dbReference>
<dbReference type="SMART" id="SM00776">
    <property type="entry name" value="NPCBM"/>
    <property type="match status" value="1"/>
</dbReference>
<dbReference type="InterPro" id="IPR013783">
    <property type="entry name" value="Ig-like_fold"/>
</dbReference>
<reference evidence="15 16" key="1">
    <citation type="journal article" date="2020" name="Cell Host Microbe">
        <title>Functional and Genomic Variation between Human-Derived Isolates of Lachnospiraceae Reveals Inter- and Intra-Species Diversity.</title>
        <authorList>
            <person name="Sorbara M.T."/>
            <person name="Littmann E.R."/>
            <person name="Fontana E."/>
            <person name="Moody T.U."/>
            <person name="Kohout C.E."/>
            <person name="Gjonbalaj M."/>
            <person name="Eaton V."/>
            <person name="Seok R."/>
            <person name="Leiner I.M."/>
            <person name="Pamer E.G."/>
        </authorList>
    </citation>
    <scope>NUCLEOTIDE SEQUENCE [LARGE SCALE GENOMIC DNA]</scope>
    <source>
        <strain evidence="15 16">MSK.14.16</strain>
    </source>
</reference>
<dbReference type="Pfam" id="PF00703">
    <property type="entry name" value="Glyco_hydro_2"/>
    <property type="match status" value="1"/>
</dbReference>
<protein>
    <recommendedName>
        <fullName evidence="4">Beta-galactosidase</fullName>
        <ecNumber evidence="3">3.2.1.23</ecNumber>
    </recommendedName>
    <alternativeName>
        <fullName evidence="9">Lactase</fullName>
    </alternativeName>
</protein>
<dbReference type="PRINTS" id="PR00132">
    <property type="entry name" value="GLHYDRLASE2"/>
</dbReference>
<evidence type="ECO:0000256" key="4">
    <source>
        <dbReference type="ARBA" id="ARBA00013303"/>
    </source>
</evidence>
<dbReference type="Pfam" id="PF16353">
    <property type="entry name" value="LacZ_4"/>
    <property type="match status" value="1"/>
</dbReference>
<dbReference type="Gene3D" id="2.60.120.1060">
    <property type="entry name" value="NPCBM/NEW2 domain"/>
    <property type="match status" value="1"/>
</dbReference>
<dbReference type="SUPFAM" id="SSF49785">
    <property type="entry name" value="Galactose-binding domain-like"/>
    <property type="match status" value="2"/>
</dbReference>
<dbReference type="Pfam" id="PF02368">
    <property type="entry name" value="Big_2"/>
    <property type="match status" value="2"/>
</dbReference>
<evidence type="ECO:0000256" key="8">
    <source>
        <dbReference type="ARBA" id="ARBA00023295"/>
    </source>
</evidence>
<dbReference type="InterPro" id="IPR006102">
    <property type="entry name" value="Ig-like_GH2"/>
</dbReference>
<evidence type="ECO:0000259" key="14">
    <source>
        <dbReference type="SMART" id="SM01038"/>
    </source>
</evidence>
<dbReference type="InterPro" id="IPR013320">
    <property type="entry name" value="ConA-like_dom_sf"/>
</dbReference>
<dbReference type="InterPro" id="IPR003343">
    <property type="entry name" value="Big_2"/>
</dbReference>
<keyword evidence="10" id="KW-0175">Coiled coil</keyword>
<dbReference type="Gene3D" id="2.70.98.10">
    <property type="match status" value="1"/>
</dbReference>
<dbReference type="InterPro" id="IPR036156">
    <property type="entry name" value="Beta-gal/glucu_dom_sf"/>
</dbReference>
<dbReference type="PANTHER" id="PTHR46323:SF2">
    <property type="entry name" value="BETA-GALACTOSIDASE"/>
    <property type="match status" value="1"/>
</dbReference>
<dbReference type="InterPro" id="IPR032312">
    <property type="entry name" value="LacZ_4"/>
</dbReference>
<feature type="domain" description="BIG2" evidence="12">
    <location>
        <begin position="1603"/>
        <end position="1680"/>
    </location>
</feature>
<evidence type="ECO:0000256" key="3">
    <source>
        <dbReference type="ARBA" id="ARBA00012756"/>
    </source>
</evidence>
<dbReference type="InterPro" id="IPR017853">
    <property type="entry name" value="GH"/>
</dbReference>
<feature type="domain" description="LamG-like jellyroll fold" evidence="11">
    <location>
        <begin position="714"/>
        <end position="850"/>
    </location>
</feature>
<dbReference type="Gene3D" id="2.60.120.260">
    <property type="entry name" value="Galactose-binding domain-like"/>
    <property type="match status" value="1"/>
</dbReference>
<evidence type="ECO:0000256" key="7">
    <source>
        <dbReference type="ARBA" id="ARBA00023157"/>
    </source>
</evidence>
<dbReference type="SMART" id="SM00560">
    <property type="entry name" value="LamGL"/>
    <property type="match status" value="1"/>
</dbReference>
<dbReference type="InterPro" id="IPR032675">
    <property type="entry name" value="LRR_dom_sf"/>
</dbReference>
<dbReference type="Pfam" id="PF02837">
    <property type="entry name" value="Glyco_hydro_2_N"/>
    <property type="match status" value="1"/>
</dbReference>
<evidence type="ECO:0000256" key="2">
    <source>
        <dbReference type="ARBA" id="ARBA00007401"/>
    </source>
</evidence>
<evidence type="ECO:0000259" key="13">
    <source>
        <dbReference type="SMART" id="SM00776"/>
    </source>
</evidence>
<dbReference type="InterPro" id="IPR026906">
    <property type="entry name" value="LRR_5"/>
</dbReference>
<evidence type="ECO:0000256" key="1">
    <source>
        <dbReference type="ARBA" id="ARBA00001412"/>
    </source>
</evidence>
<dbReference type="Gene3D" id="1.20.1270.90">
    <property type="entry name" value="AF1782-like"/>
    <property type="match status" value="1"/>
</dbReference>
<feature type="coiled-coil region" evidence="10">
    <location>
        <begin position="1823"/>
        <end position="1850"/>
    </location>
</feature>
<dbReference type="Gene3D" id="3.80.10.10">
    <property type="entry name" value="Ribonuclease Inhibitor"/>
    <property type="match status" value="1"/>
</dbReference>
<dbReference type="InterPro" id="IPR008964">
    <property type="entry name" value="Invasin/intimin_cell_adhesion"/>
</dbReference>
<sequence>MHLRKKILSVVLAGAMIGGELVTGIGSFTLPVNAADSSFAGEEWYDQIDKVEENREPAHAYFTPYESAEKALTNEKSVLDVDESESAYKQSLNGTWKFKFAQKPADREKQAKGADAKNYVENWDTSGWDDIKVPSSIQTIKDADGNFKYEKPIYVNQRYPWQNYENVSLGANVTAPTVNNSVGQYKRTFTVPSDWDGRDVFVSFEGVESAFYLYVNGQRVGYGEDSYTTDEFNITSYLKKGENTIAVEVYRWSTGSYLENQDFIRMSGIFRDVNLYSKAKVEMRDLFVKTDLDDNYKDATLTLDADIRNLGDDTAAGKKYTVSADLYKIDGKTKVWSEPMVIEATVPAAKENVAEKADDKGAHFTGDKKVTNPDKWFADTPNLYMLLVQLKDENGNVVETTVQRVGFREISKADINEAGQEQVQINGEKIMFRGTNRHETDDQDGRAISKEDITTDLKMMKQFNVNAIRTSHYPNNPYMYGLADELGIYICDETNAESHIGATSSNIPSGYPIWNTSVMDRTQNMVERDKNHPSVVIWSLGNEATYQAYNMDENYCFYNSTQWILQRDPSRIRKYERDNRYTKGDRKKSMVDIYSSQYWGVDSVKSQVTNTGNKLPYIQSEYAHAMGNALGNFKEYWDIFRNYPNAQGGFIWDWIDQSVSTKVENTTTYTITDPNTGVATKFDGKVTEGRNNTKAIQGTYAATDSAKLATNSTTGITLDVWVKPSENFTKSAQAFISRGDSDGYNLQIDRYGKFEFFVDGWSGGTLSADIPADFTDGNWHRLTATYIGTEYKLYYDGEVLATGQRTNKTTCDASSNPIDITIGASADQSGRTFNGAIDRAAVIKGVMTEEQIQNTNDNLDAVKDNVAYSIDFGATSIKSEGTNYKDSTYFAYGGDWGETVNDNDFCANGILNADRTPSAELYEVKKVHQEVSFYDDGEAANGKVRVVNEFLNTNLNKYNVSWTLKEDNKVIGSGQLSEEQKNIAPQAEATVTLANFPKVSATAGSDYTLTLSVTLKEDAAWAGDYYGHEGNEIAFEEFDLAYTPEKAQPTISASDMDKVNVAESDDAITVTGKTSKTNGKAFEVVIDKAQGYITSYKVDGKTLLENGPVPNYYRAPVSNDPSFSTAMKNAAQNFTLDENGITVDKKDKVVNIHVSGSIPEVNTPNSIDYMIYGNGEIVVTNTVTPSASAGNIARIGMKMTVAKDYEKLTYYGNGPQANYVDRNTGAKLGIYNSTVTEQFEKKYVKPQENGNHTGVRWTALTAEDGTGILVSSDSEMESGALHYKAEDLASYRHPYQVPVQENTILTVDLMQRGLGNASCGPAPLSKYIISAGKTYTQTFSILPLTKQTSDEEKMAKSNEDVKSGMPLTGIKVNGKELDNFSDGQNEYTYTLLRGSYEEGKVPQVEAIEKSDDVIVTVTQATAVPGTATIKAVSPFGVEKTYTINFKVQDELYVSDMDWTVDQGGYFENTRDACGCGNPMAVYVEGTKQSFDKGVAMHAPAELGVNLEGKGVSRFTARIGISADQTLGNKADVNYVIKGDGKELYRKDHVISNGQSYLVDIDVSKVKDLRLIVEEGDADYNDHALWADAKFTFQSETPDPKPIKVASISVTADKTELTVGDTMQASAAVLPENADNKEVTWTSSDETVANVSEAGLITAKAAGTATIKATAKDGSGVSGELVITVKAKQVTPDPEPVKVASISVTADKKELEIGGTAQAAAAVLPENADNKEVTWTSSNESAVTVNESGLIKAIGVGSADIIATAKDGSGVTGKVTITVKSKDIDPIPTPTPAPAEKVEELNKAVKEAESFKEADYTAESAGKLKAALAEAKKVLENKDATEAEVNAALKAVSDAKAALVKKDDNNNNNGNNNPAPQVPAVGTTITVKGVTYKVTKADAVNGTVSAVKLKATKKTKVTIQDTVKVGNYSFKVTTIGKNAFKNNKKLKSIVIGNNVKSIGSNAFNKASKLSSVTFKGTKIVKVGRNAFKGTSSKMKVTVPKKMKSKTLRALKKNLQKAKISKKATYNKVAKVK</sequence>
<comment type="caution">
    <text evidence="15">The sequence shown here is derived from an EMBL/GenBank/DDBJ whole genome shotgun (WGS) entry which is preliminary data.</text>
</comment>
<dbReference type="Pfam" id="PF02836">
    <property type="entry name" value="Glyco_hydro_2_C"/>
    <property type="match status" value="2"/>
</dbReference>
<dbReference type="Pfam" id="PF08305">
    <property type="entry name" value="NPCBM"/>
    <property type="match status" value="1"/>
</dbReference>
<evidence type="ECO:0000313" key="15">
    <source>
        <dbReference type="EMBL" id="NSG29382.1"/>
    </source>
</evidence>
<dbReference type="PROSITE" id="PS00608">
    <property type="entry name" value="GLYCOSYL_HYDROL_F2_2"/>
    <property type="match status" value="1"/>
</dbReference>
<dbReference type="SMART" id="SM01038">
    <property type="entry name" value="Bgal_small_N"/>
    <property type="match status" value="1"/>
</dbReference>
<dbReference type="Pfam" id="PF13385">
    <property type="entry name" value="Laminin_G_3"/>
    <property type="match status" value="1"/>
</dbReference>
<dbReference type="SUPFAM" id="SSF49373">
    <property type="entry name" value="Invasin/intimin cell-adhesion fragments"/>
    <property type="match status" value="2"/>
</dbReference>
<keyword evidence="8" id="KW-0326">Glycosidase</keyword>
<keyword evidence="5" id="KW-0732">Signal</keyword>
<evidence type="ECO:0000256" key="5">
    <source>
        <dbReference type="ARBA" id="ARBA00022729"/>
    </source>
</evidence>
<comment type="catalytic activity">
    <reaction evidence="1">
        <text>Hydrolysis of terminal non-reducing beta-D-galactose residues in beta-D-galactosides.</text>
        <dbReference type="EC" id="3.2.1.23"/>
    </reaction>
</comment>
<dbReference type="InterPro" id="IPR006104">
    <property type="entry name" value="Glyco_hydro_2_N"/>
</dbReference>
<dbReference type="RefSeq" id="WP_173865882.1">
    <property type="nucleotide sequence ID" value="NZ_JAAWUU010000009.1"/>
</dbReference>
<evidence type="ECO:0000256" key="10">
    <source>
        <dbReference type="SAM" id="Coils"/>
    </source>
</evidence>
<feature type="domain" description="Beta galactosidase small chain/" evidence="14">
    <location>
        <begin position="1076"/>
        <end position="1342"/>
    </location>
</feature>
<dbReference type="InterPro" id="IPR008979">
    <property type="entry name" value="Galactose-bd-like_sf"/>
</dbReference>
<dbReference type="InterPro" id="IPR050347">
    <property type="entry name" value="Bact_Beta-galactosidase"/>
</dbReference>
<proteinExistence type="inferred from homology"/>
<dbReference type="Proteomes" id="UP000821846">
    <property type="component" value="Unassembled WGS sequence"/>
</dbReference>
<dbReference type="SUPFAM" id="SSF51445">
    <property type="entry name" value="(Trans)glycosidases"/>
    <property type="match status" value="1"/>
</dbReference>
<dbReference type="InterPro" id="IPR013222">
    <property type="entry name" value="Glyco_hyd_98_carb-bd"/>
</dbReference>
<feature type="domain" description="BIG2" evidence="12">
    <location>
        <begin position="1697"/>
        <end position="1774"/>
    </location>
</feature>
<dbReference type="EMBL" id="JAAWUZ010000008">
    <property type="protein sequence ID" value="NSG29382.1"/>
    <property type="molecule type" value="Genomic_DNA"/>
</dbReference>
<dbReference type="InterPro" id="IPR006558">
    <property type="entry name" value="LamG-like"/>
</dbReference>
<comment type="similarity">
    <text evidence="2">Belongs to the glycosyl hydrolase 2 family.</text>
</comment>
<evidence type="ECO:0000313" key="16">
    <source>
        <dbReference type="Proteomes" id="UP000821846"/>
    </source>
</evidence>